<organism evidence="3">
    <name type="scientific">hydrothermal vent metagenome</name>
    <dbReference type="NCBI Taxonomy" id="652676"/>
    <lineage>
        <taxon>unclassified sequences</taxon>
        <taxon>metagenomes</taxon>
        <taxon>ecological metagenomes</taxon>
    </lineage>
</organism>
<dbReference type="Pfam" id="PF00293">
    <property type="entry name" value="NUDIX"/>
    <property type="match status" value="1"/>
</dbReference>
<dbReference type="Gene3D" id="3.90.79.10">
    <property type="entry name" value="Nucleoside Triphosphate Pyrophosphohydrolase"/>
    <property type="match status" value="1"/>
</dbReference>
<dbReference type="InterPro" id="IPR015797">
    <property type="entry name" value="NUDIX_hydrolase-like_dom_sf"/>
</dbReference>
<dbReference type="PROSITE" id="PS51462">
    <property type="entry name" value="NUDIX"/>
    <property type="match status" value="1"/>
</dbReference>
<feature type="domain" description="Nudix hydrolase" evidence="2">
    <location>
        <begin position="39"/>
        <end position="175"/>
    </location>
</feature>
<dbReference type="FunFam" id="3.90.79.10:FF:000006">
    <property type="entry name" value="ADP compounds hydrolase NudE"/>
    <property type="match status" value="1"/>
</dbReference>
<dbReference type="InterPro" id="IPR020084">
    <property type="entry name" value="NUDIX_hydrolase_CS"/>
</dbReference>
<reference evidence="3" key="1">
    <citation type="submission" date="2016-10" db="EMBL/GenBank/DDBJ databases">
        <authorList>
            <person name="de Groot N.N."/>
        </authorList>
    </citation>
    <scope>NUCLEOTIDE SEQUENCE</scope>
</reference>
<dbReference type="AlphaFoldDB" id="A0A1W1D9P2"/>
<dbReference type="EMBL" id="FPHR01000018">
    <property type="protein sequence ID" value="SFV77172.1"/>
    <property type="molecule type" value="Genomic_DNA"/>
</dbReference>
<keyword evidence="1 3" id="KW-0378">Hydrolase</keyword>
<protein>
    <submittedName>
        <fullName evidence="3">ADP compounds hydrolase NudE</fullName>
        <ecNumber evidence="3">3.6.1.-</ecNumber>
    </submittedName>
</protein>
<evidence type="ECO:0000313" key="3">
    <source>
        <dbReference type="EMBL" id="SFV77172.1"/>
    </source>
</evidence>
<evidence type="ECO:0000259" key="2">
    <source>
        <dbReference type="PROSITE" id="PS51462"/>
    </source>
</evidence>
<name>A0A1W1D9P2_9ZZZZ</name>
<accession>A0A1W1D9P2</accession>
<dbReference type="GO" id="GO:0016787">
    <property type="term" value="F:hydrolase activity"/>
    <property type="evidence" value="ECO:0007669"/>
    <property type="project" value="UniProtKB-KW"/>
</dbReference>
<dbReference type="EC" id="3.6.1.-" evidence="3"/>
<proteinExistence type="predicted"/>
<sequence>MRKKPNLSNIQVIAKTRFFNIQSMDVEFSNGEIRQYERLKPPGNGAVLIVPMLDDETTLMIYEYSGGTDRYELAFTKGKIDDGETPLEAANRELIEEIGYGAKKITFLKGMSIAPGYQSNITYVVLAQDLYRATAQGDEPEPLEVVKHKLVDIEQLVYDDDLTEARSIAALYMAKEAIRQQNISD</sequence>
<dbReference type="NCBIfam" id="NF008736">
    <property type="entry name" value="PRK11762.1"/>
    <property type="match status" value="1"/>
</dbReference>
<dbReference type="SUPFAM" id="SSF55811">
    <property type="entry name" value="Nudix"/>
    <property type="match status" value="1"/>
</dbReference>
<dbReference type="PROSITE" id="PS00893">
    <property type="entry name" value="NUDIX_BOX"/>
    <property type="match status" value="1"/>
</dbReference>
<evidence type="ECO:0000256" key="1">
    <source>
        <dbReference type="ARBA" id="ARBA00022801"/>
    </source>
</evidence>
<gene>
    <name evidence="3" type="ORF">MNB_SUP05-4-964</name>
</gene>
<dbReference type="InterPro" id="IPR000086">
    <property type="entry name" value="NUDIX_hydrolase_dom"/>
</dbReference>